<dbReference type="AlphaFoldDB" id="A0A316FCT1"/>
<evidence type="ECO:0000313" key="2">
    <source>
        <dbReference type="EMBL" id="PWK46698.1"/>
    </source>
</evidence>
<feature type="transmembrane region" description="Helical" evidence="1">
    <location>
        <begin position="177"/>
        <end position="197"/>
    </location>
</feature>
<feature type="transmembrane region" description="Helical" evidence="1">
    <location>
        <begin position="154"/>
        <end position="171"/>
    </location>
</feature>
<organism evidence="2 3">
    <name type="scientific">Actinoplanes xinjiangensis</name>
    <dbReference type="NCBI Taxonomy" id="512350"/>
    <lineage>
        <taxon>Bacteria</taxon>
        <taxon>Bacillati</taxon>
        <taxon>Actinomycetota</taxon>
        <taxon>Actinomycetes</taxon>
        <taxon>Micromonosporales</taxon>
        <taxon>Micromonosporaceae</taxon>
        <taxon>Actinoplanes</taxon>
    </lineage>
</organism>
<keyword evidence="1" id="KW-1133">Transmembrane helix</keyword>
<dbReference type="EMBL" id="QGGR01000009">
    <property type="protein sequence ID" value="PWK46698.1"/>
    <property type="molecule type" value="Genomic_DNA"/>
</dbReference>
<reference evidence="2 3" key="1">
    <citation type="submission" date="2018-05" db="EMBL/GenBank/DDBJ databases">
        <title>Genomic Encyclopedia of Archaeal and Bacterial Type Strains, Phase II (KMG-II): from individual species to whole genera.</title>
        <authorList>
            <person name="Goeker M."/>
        </authorList>
    </citation>
    <scope>NUCLEOTIDE SEQUENCE [LARGE SCALE GENOMIC DNA]</scope>
    <source>
        <strain evidence="2 3">DSM 45184</strain>
    </source>
</reference>
<keyword evidence="1" id="KW-0812">Transmembrane</keyword>
<name>A0A316FCT1_9ACTN</name>
<sequence length="217" mass="22118">MKNEVRPVAEPLAGVRLVRGRPWALAATVLAVFLLQIGPTTFWSVLLDRAMETGGLLLSLVQPLGLALLELPTVGALTVVAVLSGRRVTVGRVLALWVLSVLVWLAALLVGGVAGGTGGWLVLVAVLAQAVKLVVLGLLAGGLFPAAGGERGPVALLAASVALPVFLLAVARVPIPWVPMVLGAAGIVGWSVAALVTSRPGAESPARTPAEQGRQDP</sequence>
<gene>
    <name evidence="2" type="ORF">BC793_109269</name>
</gene>
<proteinExistence type="predicted"/>
<feature type="transmembrane region" description="Helical" evidence="1">
    <location>
        <begin position="95"/>
        <end position="114"/>
    </location>
</feature>
<evidence type="ECO:0000313" key="3">
    <source>
        <dbReference type="Proteomes" id="UP000245697"/>
    </source>
</evidence>
<keyword evidence="3" id="KW-1185">Reference proteome</keyword>
<dbReference type="Proteomes" id="UP000245697">
    <property type="component" value="Unassembled WGS sequence"/>
</dbReference>
<keyword evidence="1" id="KW-0472">Membrane</keyword>
<feature type="transmembrane region" description="Helical" evidence="1">
    <location>
        <begin position="64"/>
        <end position="83"/>
    </location>
</feature>
<comment type="caution">
    <text evidence="2">The sequence shown here is derived from an EMBL/GenBank/DDBJ whole genome shotgun (WGS) entry which is preliminary data.</text>
</comment>
<feature type="transmembrane region" description="Helical" evidence="1">
    <location>
        <begin position="120"/>
        <end position="147"/>
    </location>
</feature>
<accession>A0A316FCT1</accession>
<evidence type="ECO:0000256" key="1">
    <source>
        <dbReference type="SAM" id="Phobius"/>
    </source>
</evidence>
<dbReference type="RefSeq" id="WP_109595127.1">
    <property type="nucleotide sequence ID" value="NZ_BONA01000052.1"/>
</dbReference>
<feature type="transmembrane region" description="Helical" evidence="1">
    <location>
        <begin position="23"/>
        <end position="44"/>
    </location>
</feature>
<protein>
    <submittedName>
        <fullName evidence="2">Uncharacterized protein</fullName>
    </submittedName>
</protein>